<organism evidence="2 3">
    <name type="scientific">Fusarium oxysporum (strain Fo5176)</name>
    <name type="common">Fusarium vascular wilt</name>
    <dbReference type="NCBI Taxonomy" id="660025"/>
    <lineage>
        <taxon>Eukaryota</taxon>
        <taxon>Fungi</taxon>
        <taxon>Dikarya</taxon>
        <taxon>Ascomycota</taxon>
        <taxon>Pezizomycotina</taxon>
        <taxon>Sordariomycetes</taxon>
        <taxon>Hypocreomycetidae</taxon>
        <taxon>Hypocreales</taxon>
        <taxon>Nectriaceae</taxon>
        <taxon>Fusarium</taxon>
        <taxon>Fusarium oxysporum species complex</taxon>
    </lineage>
</organism>
<reference evidence="2" key="2">
    <citation type="submission" date="2025-08" db="UniProtKB">
        <authorList>
            <consortium name="EnsemblFungi"/>
        </authorList>
    </citation>
    <scope>IDENTIFICATION</scope>
    <source>
        <strain evidence="2">4287 / CBS 123668 / FGSC 9935 / NRRL 34936</strain>
    </source>
</reference>
<evidence type="ECO:0000313" key="2">
    <source>
        <dbReference type="EnsemblFungi" id="FOXG_11759P0"/>
    </source>
</evidence>
<dbReference type="PANTHER" id="PTHR36183:SF3">
    <property type="entry name" value="BETA-GLUCURONIDASE C-TERMINAL DOMAIN-CONTAINING PROTEIN"/>
    <property type="match status" value="1"/>
</dbReference>
<dbReference type="InterPro" id="IPR013780">
    <property type="entry name" value="Glyco_hydro_b"/>
</dbReference>
<feature type="domain" description="Beta-glucuronidase C-terminal" evidence="1">
    <location>
        <begin position="339"/>
        <end position="442"/>
    </location>
</feature>
<dbReference type="EnsemblFungi" id="FOXG_11759T0">
    <property type="protein sequence ID" value="FOXG_11759P0"/>
    <property type="gene ID" value="FOXG_11759"/>
</dbReference>
<dbReference type="Proteomes" id="UP000002489">
    <property type="component" value="Unassembled WGS sequence"/>
</dbReference>
<protein>
    <recommendedName>
        <fullName evidence="1">Beta-glucuronidase C-terminal domain-containing protein</fullName>
    </recommendedName>
</protein>
<evidence type="ECO:0000313" key="3">
    <source>
        <dbReference type="Proteomes" id="UP000002489"/>
    </source>
</evidence>
<dbReference type="Gene3D" id="2.60.40.1180">
    <property type="entry name" value="Golgi alpha-mannosidase II"/>
    <property type="match status" value="1"/>
</dbReference>
<dbReference type="InterPro" id="IPR017853">
    <property type="entry name" value="GH"/>
</dbReference>
<proteinExistence type="predicted"/>
<dbReference type="InterPro" id="IPR052974">
    <property type="entry name" value="GH79_Enzymes"/>
</dbReference>
<sequence length="463" mass="49378">MRLTALYAVITVAVDRLGALAEGLPVVINVPRLASDDAASLDPSPVSFSDYATFDPNLAVPNVITGTAPTGQGISTYGPLLMRLVADYQGPIVWGLNRGGNNITNTIAAAKAAVKQLPSLYALELGNEPPIASTVNEWTPETDAESESEWQAAIGQAINRNSIFQAASYYQNPTLEWSATNYFKYANASADKYIRVFSHHNYPQSAISSQEDPPNAEALMSHINVTKNVGLYKDDVKAAQARGFDYVFGETNSVSGNGSPGQGETFATGLWVLDYALQAASIGIKRLYFHQGTAGKSYYVWFNEKGVLSPFYGGYVAAQAMAGGSRIQALDGGSTNYAGYSIHGSNGKVKKLVLINTDFFNGNGTRSTKKFVLKNLSSKRVSAMRLTAKSSLSRQDDGEAPTFAGISVDDSTCQPSGKTVVETVDVTGGSASFNLAASEALLITLYTMRKVEPNPVGLVIVPR</sequence>
<dbReference type="SUPFAM" id="SSF51445">
    <property type="entry name" value="(Trans)glycosidases"/>
    <property type="match status" value="1"/>
</dbReference>
<evidence type="ECO:0000259" key="1">
    <source>
        <dbReference type="Pfam" id="PF16862"/>
    </source>
</evidence>
<accession>A0A0D2Y651</accession>
<dbReference type="AlphaFoldDB" id="A0A0D2Y651"/>
<dbReference type="InterPro" id="IPR031728">
    <property type="entry name" value="GlcAase_C"/>
</dbReference>
<name>A0A0D2Y651_FUSOF</name>
<dbReference type="PANTHER" id="PTHR36183">
    <property type="entry name" value="BETA-GLUCURONIDASE"/>
    <property type="match status" value="1"/>
</dbReference>
<dbReference type="Gene3D" id="3.20.20.80">
    <property type="entry name" value="Glycosidases"/>
    <property type="match status" value="1"/>
</dbReference>
<reference evidence="3" key="1">
    <citation type="journal article" date="2012" name="Mol. Plant Microbe Interact.">
        <title>A highly conserved effector in Fusarium oxysporum is required for full virulence on Arabidopsis.</title>
        <authorList>
            <person name="Thatcher L.F."/>
            <person name="Gardiner D.M."/>
            <person name="Kazan K."/>
            <person name="Manners J."/>
        </authorList>
    </citation>
    <scope>NUCLEOTIDE SEQUENCE [LARGE SCALE GENOMIC DNA]</scope>
    <source>
        <strain evidence="3">Fo5176</strain>
    </source>
</reference>
<dbReference type="Pfam" id="PF16862">
    <property type="entry name" value="Glyco_hydro_79C"/>
    <property type="match status" value="1"/>
</dbReference>